<name>A0A846XYC1_9NOCA</name>
<dbReference type="SUPFAM" id="SSF54593">
    <property type="entry name" value="Glyoxalase/Bleomycin resistance protein/Dihydroxybiphenyl dioxygenase"/>
    <property type="match status" value="1"/>
</dbReference>
<dbReference type="AlphaFoldDB" id="A0A846XYC1"/>
<dbReference type="Pfam" id="PF13669">
    <property type="entry name" value="Glyoxalase_4"/>
    <property type="match status" value="1"/>
</dbReference>
<evidence type="ECO:0000313" key="3">
    <source>
        <dbReference type="Proteomes" id="UP000565711"/>
    </source>
</evidence>
<dbReference type="EMBL" id="JAAXOP010000005">
    <property type="protein sequence ID" value="NKY50902.1"/>
    <property type="molecule type" value="Genomic_DNA"/>
</dbReference>
<organism evidence="2 3">
    <name type="scientific">Nocardia vermiculata</name>
    <dbReference type="NCBI Taxonomy" id="257274"/>
    <lineage>
        <taxon>Bacteria</taxon>
        <taxon>Bacillati</taxon>
        <taxon>Actinomycetota</taxon>
        <taxon>Actinomycetes</taxon>
        <taxon>Mycobacteriales</taxon>
        <taxon>Nocardiaceae</taxon>
        <taxon>Nocardia</taxon>
    </lineage>
</organism>
<evidence type="ECO:0000313" key="2">
    <source>
        <dbReference type="EMBL" id="NKY50902.1"/>
    </source>
</evidence>
<dbReference type="Gene3D" id="3.10.180.10">
    <property type="entry name" value="2,3-Dihydroxybiphenyl 1,2-Dioxygenase, domain 1"/>
    <property type="match status" value="1"/>
</dbReference>
<gene>
    <name evidence="2" type="ORF">HGA08_11830</name>
</gene>
<keyword evidence="3" id="KW-1185">Reference proteome</keyword>
<dbReference type="RefSeq" id="WP_067873820.1">
    <property type="nucleotide sequence ID" value="NZ_JAAXOP010000005.1"/>
</dbReference>
<feature type="domain" description="VOC" evidence="1">
    <location>
        <begin position="3"/>
        <end position="135"/>
    </location>
</feature>
<dbReference type="Proteomes" id="UP000565711">
    <property type="component" value="Unassembled WGS sequence"/>
</dbReference>
<protein>
    <submittedName>
        <fullName evidence="2">VOC family protein</fullName>
    </submittedName>
</protein>
<evidence type="ECO:0000259" key="1">
    <source>
        <dbReference type="PROSITE" id="PS51819"/>
    </source>
</evidence>
<dbReference type="InterPro" id="IPR029068">
    <property type="entry name" value="Glyas_Bleomycin-R_OHBP_Dase"/>
</dbReference>
<dbReference type="InterPro" id="IPR037523">
    <property type="entry name" value="VOC_core"/>
</dbReference>
<sequence length="155" mass="16403">MRAADQFHLGIVAADLEATTAALSTTLGYEWGIETGGPLQVSVPAGELRVDIRCVYSTTVPRLEVIREVAGTLWEPVPGSGIHHIGYWSDDVAADIAELERSGYEVEALRPGPGGMPLFAFLSASAGVRIELLTRAAESGLSRCWAAPSADGLPR</sequence>
<accession>A0A846XYC1</accession>
<dbReference type="PROSITE" id="PS51819">
    <property type="entry name" value="VOC"/>
    <property type="match status" value="1"/>
</dbReference>
<proteinExistence type="predicted"/>
<reference evidence="2 3" key="1">
    <citation type="submission" date="2020-04" db="EMBL/GenBank/DDBJ databases">
        <title>MicrobeNet Type strains.</title>
        <authorList>
            <person name="Nicholson A.C."/>
        </authorList>
    </citation>
    <scope>NUCLEOTIDE SEQUENCE [LARGE SCALE GENOMIC DNA]</scope>
    <source>
        <strain evidence="2 3">JCM 12354</strain>
    </source>
</reference>
<comment type="caution">
    <text evidence="2">The sequence shown here is derived from an EMBL/GenBank/DDBJ whole genome shotgun (WGS) entry which is preliminary data.</text>
</comment>